<accession>A0ABM0WPL6</accession>
<dbReference type="SUPFAM" id="SSF144232">
    <property type="entry name" value="HIT/MYND zinc finger-like"/>
    <property type="match status" value="1"/>
</dbReference>
<evidence type="ECO:0000256" key="2">
    <source>
        <dbReference type="ARBA" id="ARBA00022771"/>
    </source>
</evidence>
<dbReference type="PANTHER" id="PTHR47570">
    <property type="entry name" value="ZINC ION BINDING PROTEIN"/>
    <property type="match status" value="1"/>
</dbReference>
<dbReference type="Gene3D" id="6.10.140.2220">
    <property type="match status" value="1"/>
</dbReference>
<dbReference type="GeneID" id="104753746"/>
<proteinExistence type="predicted"/>
<dbReference type="RefSeq" id="XP_010474251.1">
    <property type="nucleotide sequence ID" value="XM_010475949.1"/>
</dbReference>
<keyword evidence="6" id="KW-1185">Reference proteome</keyword>
<feature type="domain" description="MYND-type" evidence="5">
    <location>
        <begin position="1"/>
        <end position="45"/>
    </location>
</feature>
<protein>
    <submittedName>
        <fullName evidence="7">Zinc finger MYND domain-containing protein 15-like</fullName>
    </submittedName>
</protein>
<evidence type="ECO:0000256" key="4">
    <source>
        <dbReference type="PROSITE-ProRule" id="PRU00134"/>
    </source>
</evidence>
<keyword evidence="3" id="KW-0862">Zinc</keyword>
<evidence type="ECO:0000313" key="6">
    <source>
        <dbReference type="Proteomes" id="UP000694864"/>
    </source>
</evidence>
<reference evidence="6" key="1">
    <citation type="journal article" date="2014" name="Nat. Commun.">
        <title>The emerging biofuel crop Camelina sativa retains a highly undifferentiated hexaploid genome structure.</title>
        <authorList>
            <person name="Kagale S."/>
            <person name="Koh C."/>
            <person name="Nixon J."/>
            <person name="Bollina V."/>
            <person name="Clarke W.E."/>
            <person name="Tuteja R."/>
            <person name="Spillane C."/>
            <person name="Robinson S.J."/>
            <person name="Links M.G."/>
            <person name="Clarke C."/>
            <person name="Higgins E.E."/>
            <person name="Huebert T."/>
            <person name="Sharpe A.G."/>
            <person name="Parkin I.A."/>
        </authorList>
    </citation>
    <scope>NUCLEOTIDE SEQUENCE [LARGE SCALE GENOMIC DNA]</scope>
    <source>
        <strain evidence="6">cv. DH55</strain>
    </source>
</reference>
<reference evidence="7" key="2">
    <citation type="submission" date="2025-08" db="UniProtKB">
        <authorList>
            <consortium name="RefSeq"/>
        </authorList>
    </citation>
    <scope>IDENTIFICATION</scope>
    <source>
        <tissue evidence="7">Leaf</tissue>
    </source>
</reference>
<name>A0ABM0WPL6_CAMSA</name>
<evidence type="ECO:0000259" key="5">
    <source>
        <dbReference type="PROSITE" id="PS50865"/>
    </source>
</evidence>
<keyword evidence="1" id="KW-0479">Metal-binding</keyword>
<dbReference type="PANTHER" id="PTHR47570:SF1">
    <property type="entry name" value="ZINC ION BINDING PROTEIN"/>
    <property type="match status" value="1"/>
</dbReference>
<sequence>MECAARGFATRCVGPPTRRCGQCGAVAYCSVSHQTSHWSYHKEECERLEEQMRRVDLLNDFPFTFTEDATVQVNDHLWMILRNLMPFCPLYPVTKQLCSWTDYFEWRKIPLDSPVALLLHWPLTIYHAIQAIGMGNLTPQISDELRIHYLGPQKELGQLGVFAELQALFPGLRIRVELVGPDVPQHMDGEMISLSRYSPCMEEECKCHYSSEIPHASNESALSSAVSLQLHRGFYHDRYSDIIKDSPPPHIVIAPNAGVAAYPSWLPTIELIKEIKVLAVFTDYCEEACHLAACCIKTITGQPLSLPIELNPFRQPMAVEESPLFIPCYSNCFIFAM</sequence>
<organism evidence="6 7">
    <name type="scientific">Camelina sativa</name>
    <name type="common">False flax</name>
    <name type="synonym">Myagrum sativum</name>
    <dbReference type="NCBI Taxonomy" id="90675"/>
    <lineage>
        <taxon>Eukaryota</taxon>
        <taxon>Viridiplantae</taxon>
        <taxon>Streptophyta</taxon>
        <taxon>Embryophyta</taxon>
        <taxon>Tracheophyta</taxon>
        <taxon>Spermatophyta</taxon>
        <taxon>Magnoliopsida</taxon>
        <taxon>eudicotyledons</taxon>
        <taxon>Gunneridae</taxon>
        <taxon>Pentapetalae</taxon>
        <taxon>rosids</taxon>
        <taxon>malvids</taxon>
        <taxon>Brassicales</taxon>
        <taxon>Brassicaceae</taxon>
        <taxon>Camelineae</taxon>
        <taxon>Camelina</taxon>
    </lineage>
</organism>
<evidence type="ECO:0000313" key="7">
    <source>
        <dbReference type="RefSeq" id="XP_010474251.1"/>
    </source>
</evidence>
<dbReference type="InterPro" id="IPR046824">
    <property type="entry name" value="Mss51-like_C"/>
</dbReference>
<gene>
    <name evidence="7" type="primary">LOC104753746</name>
</gene>
<keyword evidence="2 4" id="KW-0863">Zinc-finger</keyword>
<dbReference type="Pfam" id="PF01753">
    <property type="entry name" value="zf-MYND"/>
    <property type="match status" value="1"/>
</dbReference>
<dbReference type="PROSITE" id="PS50865">
    <property type="entry name" value="ZF_MYND_2"/>
    <property type="match status" value="1"/>
</dbReference>
<evidence type="ECO:0000256" key="3">
    <source>
        <dbReference type="ARBA" id="ARBA00022833"/>
    </source>
</evidence>
<dbReference type="InterPro" id="IPR002893">
    <property type="entry name" value="Znf_MYND"/>
</dbReference>
<evidence type="ECO:0000256" key="1">
    <source>
        <dbReference type="ARBA" id="ARBA00022723"/>
    </source>
</evidence>
<dbReference type="Proteomes" id="UP000694864">
    <property type="component" value="Chromosome 16"/>
</dbReference>
<dbReference type="Pfam" id="PF20179">
    <property type="entry name" value="MSS51_C"/>
    <property type="match status" value="1"/>
</dbReference>